<evidence type="ECO:0000259" key="2">
    <source>
        <dbReference type="Pfam" id="PF01425"/>
    </source>
</evidence>
<dbReference type="Proteomes" id="UP000584867">
    <property type="component" value="Unassembled WGS sequence"/>
</dbReference>
<dbReference type="InterPro" id="IPR036928">
    <property type="entry name" value="AS_sf"/>
</dbReference>
<dbReference type="InterPro" id="IPR006311">
    <property type="entry name" value="TAT_signal"/>
</dbReference>
<sequence>MSRSRREFLAQGSLGLLAAAIIPQTTEAAQVPQTPGAPPAFGTAPPVGPAVSPETFAAAEKLVQVELTPADRAQAAGNWQQSMATVYERRVGPRKVAIEEAIAPATVWNPVLTAPQAGAVATGKFQLGETTGASLPAHDEDIAFASALQLSHWIHERKITSERLTKIYLARLEKHNKQLNCVITLTADHALEQARRADAELAAGHDRGPLHGIPWGAKDLLDTAGIPTTWGAEPYRDRIPAKDAAVTQRLNEAGAVLVAKLSLGALALNDVWFGGQTKNPWLLEEGASGSSAGPGSAVAAGLVGFAIGSETQGSIVSPSMRCGVTGLRPTYGRVPRTGAMTLSWTCDKLGAMTRGVVDTMLVLNAISGPDGQDDACVPSKLDFAAGKSVSGLRVGYFPAWMKEAPATAVDRAALETVKKLGMVPVEVLLPDWPYDSLNIILFAESAAAFEELTLSHKLDELKMQVPDAWPNTFRQSRFLSAVDFVQADRLRRKVALEMARVMSEVDVLLVPSLRDEALVITNFTGHPSLTLRAGFVEITEARSDWAPDPKHPLPKFATPRRVPYGVTLIGRLFEEGTLAQAGMVLEQAFGVASERPTGF</sequence>
<dbReference type="AlphaFoldDB" id="A0A7W7ZT14"/>
<dbReference type="GO" id="GO:0050567">
    <property type="term" value="F:glutaminyl-tRNA synthase (glutamine-hydrolyzing) activity"/>
    <property type="evidence" value="ECO:0007669"/>
    <property type="project" value="TreeGrafter"/>
</dbReference>
<protein>
    <submittedName>
        <fullName evidence="3">Asp-tRNA(Asn)/Glu-tRNA(Gln) amidotransferase A subunit family amidase</fullName>
    </submittedName>
</protein>
<dbReference type="GO" id="GO:0016740">
    <property type="term" value="F:transferase activity"/>
    <property type="evidence" value="ECO:0007669"/>
    <property type="project" value="UniProtKB-KW"/>
</dbReference>
<evidence type="ECO:0000313" key="4">
    <source>
        <dbReference type="Proteomes" id="UP000584867"/>
    </source>
</evidence>
<gene>
    <name evidence="3" type="ORF">HDF15_003626</name>
</gene>
<keyword evidence="3" id="KW-0808">Transferase</keyword>
<evidence type="ECO:0000256" key="1">
    <source>
        <dbReference type="SAM" id="MobiDB-lite"/>
    </source>
</evidence>
<dbReference type="PANTHER" id="PTHR11895">
    <property type="entry name" value="TRANSAMIDASE"/>
    <property type="match status" value="1"/>
</dbReference>
<feature type="compositionally biased region" description="Low complexity" evidence="1">
    <location>
        <begin position="39"/>
        <end position="49"/>
    </location>
</feature>
<dbReference type="Gene3D" id="3.90.1300.10">
    <property type="entry name" value="Amidase signature (AS) domain"/>
    <property type="match status" value="1"/>
</dbReference>
<dbReference type="InterPro" id="IPR023631">
    <property type="entry name" value="Amidase_dom"/>
</dbReference>
<feature type="domain" description="Amidase" evidence="2">
    <location>
        <begin position="164"/>
        <end position="578"/>
    </location>
</feature>
<dbReference type="EMBL" id="JACHIO010000015">
    <property type="protein sequence ID" value="MBB5065263.1"/>
    <property type="molecule type" value="Genomic_DNA"/>
</dbReference>
<feature type="region of interest" description="Disordered" evidence="1">
    <location>
        <begin position="28"/>
        <end position="49"/>
    </location>
</feature>
<dbReference type="RefSeq" id="WP_184257806.1">
    <property type="nucleotide sequence ID" value="NZ_JACHIO010000015.1"/>
</dbReference>
<name>A0A7W7ZT14_9BACT</name>
<dbReference type="InterPro" id="IPR000120">
    <property type="entry name" value="Amidase"/>
</dbReference>
<accession>A0A7W7ZT14</accession>
<comment type="caution">
    <text evidence="3">The sequence shown here is derived from an EMBL/GenBank/DDBJ whole genome shotgun (WGS) entry which is preliminary data.</text>
</comment>
<reference evidence="3 4" key="1">
    <citation type="submission" date="2020-08" db="EMBL/GenBank/DDBJ databases">
        <title>Genomic Encyclopedia of Type Strains, Phase IV (KMG-V): Genome sequencing to study the core and pangenomes of soil and plant-associated prokaryotes.</title>
        <authorList>
            <person name="Whitman W."/>
        </authorList>
    </citation>
    <scope>NUCLEOTIDE SEQUENCE [LARGE SCALE GENOMIC DNA]</scope>
    <source>
        <strain evidence="3 4">X5P3</strain>
    </source>
</reference>
<dbReference type="PANTHER" id="PTHR11895:SF73">
    <property type="entry name" value="AMIDASE FAMILY PROTEIN"/>
    <property type="match status" value="1"/>
</dbReference>
<dbReference type="SUPFAM" id="SSF75304">
    <property type="entry name" value="Amidase signature (AS) enzymes"/>
    <property type="match status" value="1"/>
</dbReference>
<dbReference type="Pfam" id="PF01425">
    <property type="entry name" value="Amidase"/>
    <property type="match status" value="1"/>
</dbReference>
<dbReference type="PROSITE" id="PS51318">
    <property type="entry name" value="TAT"/>
    <property type="match status" value="1"/>
</dbReference>
<evidence type="ECO:0000313" key="3">
    <source>
        <dbReference type="EMBL" id="MBB5065263.1"/>
    </source>
</evidence>
<proteinExistence type="predicted"/>
<organism evidence="3 4">
    <name type="scientific">Granulicella mallensis</name>
    <dbReference type="NCBI Taxonomy" id="940614"/>
    <lineage>
        <taxon>Bacteria</taxon>
        <taxon>Pseudomonadati</taxon>
        <taxon>Acidobacteriota</taxon>
        <taxon>Terriglobia</taxon>
        <taxon>Terriglobales</taxon>
        <taxon>Acidobacteriaceae</taxon>
        <taxon>Granulicella</taxon>
    </lineage>
</organism>